<evidence type="ECO:0000313" key="2">
    <source>
        <dbReference type="Proteomes" id="UP001162483"/>
    </source>
</evidence>
<keyword evidence="2" id="KW-1185">Reference proteome</keyword>
<organism evidence="1 2">
    <name type="scientific">Staurois parvus</name>
    <dbReference type="NCBI Taxonomy" id="386267"/>
    <lineage>
        <taxon>Eukaryota</taxon>
        <taxon>Metazoa</taxon>
        <taxon>Chordata</taxon>
        <taxon>Craniata</taxon>
        <taxon>Vertebrata</taxon>
        <taxon>Euteleostomi</taxon>
        <taxon>Amphibia</taxon>
        <taxon>Batrachia</taxon>
        <taxon>Anura</taxon>
        <taxon>Neobatrachia</taxon>
        <taxon>Ranoidea</taxon>
        <taxon>Ranidae</taxon>
        <taxon>Staurois</taxon>
    </lineage>
</organism>
<name>A0ABN9HQ77_9NEOB</name>
<sequence>MCVFGAFWCVSKRFCCIPVQFCAEKMQHVLLFLCIWNAVELQALV</sequence>
<gene>
    <name evidence="1" type="ORF">SPARVUS_LOCUS16391726</name>
</gene>
<protein>
    <submittedName>
        <fullName evidence="1">Uncharacterized protein</fullName>
    </submittedName>
</protein>
<evidence type="ECO:0000313" key="1">
    <source>
        <dbReference type="EMBL" id="CAI9623018.1"/>
    </source>
</evidence>
<reference evidence="1" key="1">
    <citation type="submission" date="2023-05" db="EMBL/GenBank/DDBJ databases">
        <authorList>
            <person name="Stuckert A."/>
        </authorList>
    </citation>
    <scope>NUCLEOTIDE SEQUENCE</scope>
</reference>
<proteinExistence type="predicted"/>
<accession>A0ABN9HQ77</accession>
<dbReference type="EMBL" id="CATNWA010021521">
    <property type="protein sequence ID" value="CAI9623018.1"/>
    <property type="molecule type" value="Genomic_DNA"/>
</dbReference>
<dbReference type="Proteomes" id="UP001162483">
    <property type="component" value="Unassembled WGS sequence"/>
</dbReference>
<comment type="caution">
    <text evidence="1">The sequence shown here is derived from an EMBL/GenBank/DDBJ whole genome shotgun (WGS) entry which is preliminary data.</text>
</comment>